<keyword evidence="3" id="KW-1185">Reference proteome</keyword>
<evidence type="ECO:0000313" key="3">
    <source>
        <dbReference type="Proteomes" id="UP000516428"/>
    </source>
</evidence>
<sequence length="63" mass="6549">MPFLSLLSAVFVITFEQLVQWHYGPAGIAGLLLLTIGLKARNATCSSIGAALLAIMVAGPALH</sequence>
<dbReference type="KEGG" id="sxn:IAG42_16315"/>
<keyword evidence="1" id="KW-0472">Membrane</keyword>
<evidence type="ECO:0000256" key="1">
    <source>
        <dbReference type="SAM" id="Phobius"/>
    </source>
</evidence>
<dbReference type="Proteomes" id="UP000516428">
    <property type="component" value="Chromosome"/>
</dbReference>
<dbReference type="EMBL" id="CP061281">
    <property type="protein sequence ID" value="QNS05019.1"/>
    <property type="molecule type" value="Genomic_DNA"/>
</dbReference>
<name>A0A7H1B8G4_9ACTN</name>
<proteinExistence type="predicted"/>
<gene>
    <name evidence="2" type="ORF">IAG42_16315</name>
</gene>
<feature type="transmembrane region" description="Helical" evidence="1">
    <location>
        <begin position="20"/>
        <end position="38"/>
    </location>
</feature>
<accession>A0A7H1B8G4</accession>
<evidence type="ECO:0000313" key="2">
    <source>
        <dbReference type="EMBL" id="QNS05019.1"/>
    </source>
</evidence>
<dbReference type="RefSeq" id="WP_188337720.1">
    <property type="nucleotide sequence ID" value="NZ_CP061281.1"/>
</dbReference>
<organism evidence="2 3">
    <name type="scientific">Streptomyces xanthii</name>
    <dbReference type="NCBI Taxonomy" id="2768069"/>
    <lineage>
        <taxon>Bacteria</taxon>
        <taxon>Bacillati</taxon>
        <taxon>Actinomycetota</taxon>
        <taxon>Actinomycetes</taxon>
        <taxon>Kitasatosporales</taxon>
        <taxon>Streptomycetaceae</taxon>
        <taxon>Streptomyces</taxon>
    </lineage>
</organism>
<keyword evidence="1" id="KW-0812">Transmembrane</keyword>
<keyword evidence="1" id="KW-1133">Transmembrane helix</keyword>
<reference evidence="2 3" key="1">
    <citation type="submission" date="2020-09" db="EMBL/GenBank/DDBJ databases">
        <title>A novel species.</title>
        <authorList>
            <person name="Gao J."/>
        </authorList>
    </citation>
    <scope>NUCLEOTIDE SEQUENCE [LARGE SCALE GENOMIC DNA]</scope>
    <source>
        <strain evidence="2 3">CRXT-Y-14</strain>
    </source>
</reference>
<feature type="transmembrane region" description="Helical" evidence="1">
    <location>
        <begin position="45"/>
        <end position="62"/>
    </location>
</feature>
<dbReference type="AlphaFoldDB" id="A0A7H1B8G4"/>
<protein>
    <submittedName>
        <fullName evidence="2">Uncharacterized protein</fullName>
    </submittedName>
</protein>